<dbReference type="Proteomes" id="UP000287352">
    <property type="component" value="Unassembled WGS sequence"/>
</dbReference>
<dbReference type="PANTHER" id="PTHR38567:SF1">
    <property type="entry name" value="DUF4291 DOMAIN-CONTAINING PROTEIN"/>
    <property type="match status" value="1"/>
</dbReference>
<dbReference type="Pfam" id="PF14124">
    <property type="entry name" value="DUF4291"/>
    <property type="match status" value="1"/>
</dbReference>
<dbReference type="PANTHER" id="PTHR38567">
    <property type="entry name" value="DUF4291 DOMAIN-CONTAINING PROTEIN"/>
    <property type="match status" value="1"/>
</dbReference>
<comment type="caution">
    <text evidence="1">The sequence shown here is derived from an EMBL/GenBank/DDBJ whole genome shotgun (WGS) entry which is preliminary data.</text>
</comment>
<accession>A0A402AA13</accession>
<dbReference type="EMBL" id="BIFR01000002">
    <property type="protein sequence ID" value="GCE16017.1"/>
    <property type="molecule type" value="Genomic_DNA"/>
</dbReference>
<dbReference type="AlphaFoldDB" id="A0A402AA13"/>
<sequence>MNIYEIRANYDDNSIIMYQAYPKSIALPAIQTNRFIPPFSLNRMTWIKPSFLWLMERSNWGLKSGQEMILAIRITRQGWEEALSQAVLTSYNPQVYAHSDEWSAQFEKALVYVQWDPERTLRGKALPVNSIQVGLSRHIIQKYVNEWTIEIQDATPLVRKIYGLLQQGQEAKAKGFLPKERIYPLNQALARQIGMK</sequence>
<dbReference type="RefSeq" id="WP_126583407.1">
    <property type="nucleotide sequence ID" value="NZ_BIFR01000002.1"/>
</dbReference>
<gene>
    <name evidence="1" type="ORF">KTT_58760</name>
</gene>
<organism evidence="1 2">
    <name type="scientific">Tengunoibacter tsumagoiensis</name>
    <dbReference type="NCBI Taxonomy" id="2014871"/>
    <lineage>
        <taxon>Bacteria</taxon>
        <taxon>Bacillati</taxon>
        <taxon>Chloroflexota</taxon>
        <taxon>Ktedonobacteria</taxon>
        <taxon>Ktedonobacterales</taxon>
        <taxon>Dictyobacteraceae</taxon>
        <taxon>Tengunoibacter</taxon>
    </lineage>
</organism>
<proteinExistence type="predicted"/>
<dbReference type="OrthoDB" id="65842at2"/>
<name>A0A402AA13_9CHLR</name>
<reference evidence="2" key="1">
    <citation type="submission" date="2018-12" db="EMBL/GenBank/DDBJ databases">
        <title>Tengunoibacter tsumagoiensis gen. nov., sp. nov., Dictyobacter kobayashii sp. nov., D. alpinus sp. nov., and D. joshuensis sp. nov. and description of Dictyobacteraceae fam. nov. within the order Ktedonobacterales isolated from Tengu-no-mugimeshi.</title>
        <authorList>
            <person name="Wang C.M."/>
            <person name="Zheng Y."/>
            <person name="Sakai Y."/>
            <person name="Toyoda A."/>
            <person name="Minakuchi Y."/>
            <person name="Abe K."/>
            <person name="Yokota A."/>
            <person name="Yabe S."/>
        </authorList>
    </citation>
    <scope>NUCLEOTIDE SEQUENCE [LARGE SCALE GENOMIC DNA]</scope>
    <source>
        <strain evidence="2">Uno3</strain>
    </source>
</reference>
<evidence type="ECO:0000313" key="1">
    <source>
        <dbReference type="EMBL" id="GCE16017.1"/>
    </source>
</evidence>
<dbReference type="InterPro" id="IPR025633">
    <property type="entry name" value="DUF4291"/>
</dbReference>
<keyword evidence="2" id="KW-1185">Reference proteome</keyword>
<protein>
    <recommendedName>
        <fullName evidence="3">DUF4291 domain-containing protein</fullName>
    </recommendedName>
</protein>
<evidence type="ECO:0008006" key="3">
    <source>
        <dbReference type="Google" id="ProtNLM"/>
    </source>
</evidence>
<evidence type="ECO:0000313" key="2">
    <source>
        <dbReference type="Proteomes" id="UP000287352"/>
    </source>
</evidence>